<dbReference type="STRING" id="1855912.LuPra_02850"/>
<feature type="coiled-coil region" evidence="2">
    <location>
        <begin position="15"/>
        <end position="87"/>
    </location>
</feature>
<dbReference type="RefSeq" id="WP_157899186.1">
    <property type="nucleotide sequence ID" value="NZ_CP015136.1"/>
</dbReference>
<keyword evidence="1 2" id="KW-0175">Coiled coil</keyword>
<reference evidence="3 4" key="1">
    <citation type="journal article" date="2016" name="Genome Announc.">
        <title>First Complete Genome Sequence of a Subdivision 6 Acidobacterium Strain.</title>
        <authorList>
            <person name="Huang S."/>
            <person name="Vieira S."/>
            <person name="Bunk B."/>
            <person name="Riedel T."/>
            <person name="Sproer C."/>
            <person name="Overmann J."/>
        </authorList>
    </citation>
    <scope>NUCLEOTIDE SEQUENCE [LARGE SCALE GENOMIC DNA]</scope>
    <source>
        <strain evidence="4">DSM 100886 HEG_-6_39</strain>
    </source>
</reference>
<evidence type="ECO:0000313" key="4">
    <source>
        <dbReference type="Proteomes" id="UP000076079"/>
    </source>
</evidence>
<evidence type="ECO:0000256" key="2">
    <source>
        <dbReference type="SAM" id="Coils"/>
    </source>
</evidence>
<dbReference type="KEGG" id="abac:LuPra_02850"/>
<organism evidence="3 4">
    <name type="scientific">Luteitalea pratensis</name>
    <dbReference type="NCBI Taxonomy" id="1855912"/>
    <lineage>
        <taxon>Bacteria</taxon>
        <taxon>Pseudomonadati</taxon>
        <taxon>Acidobacteriota</taxon>
        <taxon>Vicinamibacteria</taxon>
        <taxon>Vicinamibacterales</taxon>
        <taxon>Vicinamibacteraceae</taxon>
        <taxon>Luteitalea</taxon>
    </lineage>
</organism>
<evidence type="ECO:0000313" key="3">
    <source>
        <dbReference type="EMBL" id="AMY09629.1"/>
    </source>
</evidence>
<dbReference type="InterPro" id="IPR009252">
    <property type="entry name" value="Cell_div_ZapB"/>
</dbReference>
<protein>
    <recommendedName>
        <fullName evidence="5">Cell division protein ZapB</fullName>
    </recommendedName>
</protein>
<dbReference type="GO" id="GO:0090529">
    <property type="term" value="P:cell septum assembly"/>
    <property type="evidence" value="ECO:0007669"/>
    <property type="project" value="InterPro"/>
</dbReference>
<evidence type="ECO:0008006" key="5">
    <source>
        <dbReference type="Google" id="ProtNLM"/>
    </source>
</evidence>
<dbReference type="GO" id="GO:0005737">
    <property type="term" value="C:cytoplasm"/>
    <property type="evidence" value="ECO:0007669"/>
    <property type="project" value="InterPro"/>
</dbReference>
<dbReference type="GO" id="GO:0043093">
    <property type="term" value="P:FtsZ-dependent cytokinesis"/>
    <property type="evidence" value="ECO:0007669"/>
    <property type="project" value="InterPro"/>
</dbReference>
<reference evidence="4" key="2">
    <citation type="submission" date="2016-04" db="EMBL/GenBank/DDBJ databases">
        <title>First Complete Genome Sequence of a Subdivision 6 Acidobacterium.</title>
        <authorList>
            <person name="Huang S."/>
            <person name="Vieira S."/>
            <person name="Bunk B."/>
            <person name="Riedel T."/>
            <person name="Sproeer C."/>
            <person name="Overmann J."/>
        </authorList>
    </citation>
    <scope>NUCLEOTIDE SEQUENCE [LARGE SCALE GENOMIC DNA]</scope>
    <source>
        <strain evidence="4">DSM 100886 HEG_-6_39</strain>
    </source>
</reference>
<evidence type="ECO:0000256" key="1">
    <source>
        <dbReference type="ARBA" id="ARBA00023054"/>
    </source>
</evidence>
<dbReference type="Pfam" id="PF06005">
    <property type="entry name" value="ZapB"/>
    <property type="match status" value="1"/>
</dbReference>
<dbReference type="Gene3D" id="1.20.5.340">
    <property type="match status" value="1"/>
</dbReference>
<dbReference type="EMBL" id="CP015136">
    <property type="protein sequence ID" value="AMY09629.1"/>
    <property type="molecule type" value="Genomic_DNA"/>
</dbReference>
<dbReference type="AlphaFoldDB" id="A0A143PP91"/>
<sequence>MSNTATATAADLAVVERLDEKIRQLITLVEKSRAEATKLRTDNDRLGKEVDALQAQLSDAAGVSTELQAMREERDQVRTRVADMLAQLDALQM</sequence>
<accession>A0A143PP91</accession>
<keyword evidence="4" id="KW-1185">Reference proteome</keyword>
<proteinExistence type="predicted"/>
<dbReference type="Proteomes" id="UP000076079">
    <property type="component" value="Chromosome"/>
</dbReference>
<name>A0A143PP91_LUTPR</name>
<gene>
    <name evidence="3" type="ORF">LuPra_02850</name>
</gene>